<gene>
    <name evidence="2" type="ORF">NK6_b_135</name>
</gene>
<protein>
    <recommendedName>
        <fullName evidence="1">YscD-like Bon-like domain-containing protein</fullName>
    </recommendedName>
</protein>
<dbReference type="AlphaFoldDB" id="A0A0E4BYH8"/>
<name>A0A0E4BYH8_9BRAD</name>
<feature type="domain" description="YscD-like Bon-like" evidence="1">
    <location>
        <begin position="150"/>
        <end position="209"/>
    </location>
</feature>
<keyword evidence="2" id="KW-0614">Plasmid</keyword>
<organism evidence="2 3">
    <name type="scientific">Bradyrhizobium diazoefficiens</name>
    <dbReference type="NCBI Taxonomy" id="1355477"/>
    <lineage>
        <taxon>Bacteria</taxon>
        <taxon>Pseudomonadati</taxon>
        <taxon>Pseudomonadota</taxon>
        <taxon>Alphaproteobacteria</taxon>
        <taxon>Hyphomicrobiales</taxon>
        <taxon>Nitrobacteraceae</taxon>
        <taxon>Bradyrhizobium</taxon>
    </lineage>
</organism>
<accession>A0A0E4BYH8</accession>
<reference evidence="2 3" key="1">
    <citation type="submission" date="2014-11" db="EMBL/GenBank/DDBJ databases">
        <title>Symbiosis island explosion on the genome of extra-slow-growing strains of soybean bradyrhizobia with massive insertion sequences.</title>
        <authorList>
            <person name="Iida T."/>
            <person name="Minamisawa K."/>
        </authorList>
    </citation>
    <scope>NUCLEOTIDE SEQUENCE [LARGE SCALE GENOMIC DNA]</scope>
    <source>
        <strain evidence="2 3">NK6</strain>
        <plasmid evidence="3">pNK6b DNA</plasmid>
    </source>
</reference>
<proteinExistence type="predicted"/>
<evidence type="ECO:0000313" key="3">
    <source>
        <dbReference type="Proteomes" id="UP000063308"/>
    </source>
</evidence>
<dbReference type="InterPro" id="IPR053946">
    <property type="entry name" value="YscD_ppl_3rd"/>
</dbReference>
<sequence length="283" mass="30267">MGRVVCSFTSAIVPGTDPIKIARNILRDLNVGRGVSIALSDNNLLIDGDQQAGEATKIKAALHDAGLTAEVTAKSATAAALSDAKIIDLSTTVMRAFGVDGSIRVGSAGGISIAGYGPSDAVVKAALRHLQQDIPTVRTVDDTVVTPDRARTFLETATTVGLRRSIRIVVKPDVIIVSGTLTPTAYNEWRTVASRFEEKFAPHIRLEAHCLPVVLPTARGVHLGRSPFIVVQNGARLKVGDNIDHFGKIVVINRDGMLVRVGESDVHIAYPNKPEWITEEDQL</sequence>
<dbReference type="Proteomes" id="UP000063308">
    <property type="component" value="Plasmid pNK6b"/>
</dbReference>
<dbReference type="Pfam" id="PF21934">
    <property type="entry name" value="Yop-YscD_ppl_3rd"/>
    <property type="match status" value="1"/>
</dbReference>
<geneLocation type="plasmid" evidence="3">
    <name>pNK6b DNA</name>
</geneLocation>
<evidence type="ECO:0000313" key="2">
    <source>
        <dbReference type="EMBL" id="BAR63329.1"/>
    </source>
</evidence>
<dbReference type="EMBL" id="AP014686">
    <property type="protein sequence ID" value="BAR63329.1"/>
    <property type="molecule type" value="Genomic_DNA"/>
</dbReference>
<evidence type="ECO:0000259" key="1">
    <source>
        <dbReference type="Pfam" id="PF21934"/>
    </source>
</evidence>